<keyword evidence="3" id="KW-0479">Metal-binding</keyword>
<name>A0A2R5GPC6_9STRA</name>
<dbReference type="PANTHER" id="PTHR23426">
    <property type="entry name" value="FERREDOXIN/ADRENODOXIN"/>
    <property type="match status" value="1"/>
</dbReference>
<evidence type="ECO:0000256" key="3">
    <source>
        <dbReference type="ARBA" id="ARBA00022723"/>
    </source>
</evidence>
<evidence type="ECO:0000256" key="6">
    <source>
        <dbReference type="ARBA" id="ARBA00034078"/>
    </source>
</evidence>
<comment type="caution">
    <text evidence="9">The sequence shown here is derived from an EMBL/GenBank/DDBJ whole genome shotgun (WGS) entry which is preliminary data.</text>
</comment>
<dbReference type="PROSITE" id="PS00814">
    <property type="entry name" value="ADX"/>
    <property type="match status" value="1"/>
</dbReference>
<dbReference type="Proteomes" id="UP000241890">
    <property type="component" value="Unassembled WGS sequence"/>
</dbReference>
<dbReference type="SUPFAM" id="SSF54292">
    <property type="entry name" value="2Fe-2S ferredoxin-like"/>
    <property type="match status" value="1"/>
</dbReference>
<dbReference type="AlphaFoldDB" id="A0A2R5GPC6"/>
<dbReference type="InterPro" id="IPR001055">
    <property type="entry name" value="Adrenodoxin-like"/>
</dbReference>
<protein>
    <submittedName>
        <fullName evidence="9">Adrenodoxin, mitochondrial</fullName>
    </submittedName>
</protein>
<evidence type="ECO:0000313" key="9">
    <source>
        <dbReference type="EMBL" id="GBG30473.1"/>
    </source>
</evidence>
<organism evidence="9 10">
    <name type="scientific">Hondaea fermentalgiana</name>
    <dbReference type="NCBI Taxonomy" id="2315210"/>
    <lineage>
        <taxon>Eukaryota</taxon>
        <taxon>Sar</taxon>
        <taxon>Stramenopiles</taxon>
        <taxon>Bigyra</taxon>
        <taxon>Labyrinthulomycetes</taxon>
        <taxon>Thraustochytrida</taxon>
        <taxon>Thraustochytriidae</taxon>
        <taxon>Hondaea</taxon>
    </lineage>
</organism>
<dbReference type="GO" id="GO:0009055">
    <property type="term" value="F:electron transfer activity"/>
    <property type="evidence" value="ECO:0007669"/>
    <property type="project" value="TreeGrafter"/>
</dbReference>
<dbReference type="EMBL" id="BEYU01000076">
    <property type="protein sequence ID" value="GBG30473.1"/>
    <property type="molecule type" value="Genomic_DNA"/>
</dbReference>
<keyword evidence="2" id="KW-0001">2Fe-2S</keyword>
<reference evidence="9 10" key="1">
    <citation type="submission" date="2017-12" db="EMBL/GenBank/DDBJ databases">
        <title>Sequencing, de novo assembly and annotation of complete genome of a new Thraustochytrid species, strain FCC1311.</title>
        <authorList>
            <person name="Sedici K."/>
            <person name="Godart F."/>
            <person name="Aiese Cigliano R."/>
            <person name="Sanseverino W."/>
            <person name="Barakat M."/>
            <person name="Ortet P."/>
            <person name="Marechal E."/>
            <person name="Cagnac O."/>
            <person name="Amato A."/>
        </authorList>
    </citation>
    <scope>NUCLEOTIDE SEQUENCE [LARGE SCALE GENOMIC DNA]</scope>
</reference>
<dbReference type="InParanoid" id="A0A2R5GPC6"/>
<gene>
    <name evidence="9" type="ORF">FCC1311_066922</name>
</gene>
<evidence type="ECO:0000256" key="1">
    <source>
        <dbReference type="ARBA" id="ARBA00010914"/>
    </source>
</evidence>
<feature type="domain" description="2Fe-2S ferredoxin-type" evidence="8">
    <location>
        <begin position="201"/>
        <end position="306"/>
    </location>
</feature>
<dbReference type="GO" id="GO:0046872">
    <property type="term" value="F:metal ion binding"/>
    <property type="evidence" value="ECO:0007669"/>
    <property type="project" value="UniProtKB-KW"/>
</dbReference>
<dbReference type="CDD" id="cd00207">
    <property type="entry name" value="fer2"/>
    <property type="match status" value="1"/>
</dbReference>
<dbReference type="PROSITE" id="PS51085">
    <property type="entry name" value="2FE2S_FER_2"/>
    <property type="match status" value="1"/>
</dbReference>
<dbReference type="PRINTS" id="PR00355">
    <property type="entry name" value="ADRENODOXIN"/>
</dbReference>
<sequence length="311" mass="32935">MGCVTSTEDVKERHNVETEVGDVKFYGPAPSQSAPASALVPLRYDVGKMSSSSRQHSAANDSRMRRPPSSSTIPTGVASGASRGHAPSTGSSSNTPPPMPKTPGLVLTGAEGPGVGGMLSKVADDVDEVSTATDYLVNERGLSEAQATAVLKALKDSGAGSSDGTLKQVAKSIDDSSLQALVKAVDDITERDTARNALAPASVEVTVPRDGYTFTIEGREGDSLQSLVEHGTELADYMECACQGQLMCSTCHVYVDEESLAQMDPPDDYEQDMIDIAYEPRDNSRLGCQLKLRPDSLLKVQIPDSSNNYFN</sequence>
<dbReference type="InterPro" id="IPR001041">
    <property type="entry name" value="2Fe-2S_ferredoxin-type"/>
</dbReference>
<keyword evidence="10" id="KW-1185">Reference proteome</keyword>
<dbReference type="OrthoDB" id="43290at2759"/>
<dbReference type="GO" id="GO:0140647">
    <property type="term" value="P:P450-containing electron transport chain"/>
    <property type="evidence" value="ECO:0007669"/>
    <property type="project" value="InterPro"/>
</dbReference>
<feature type="compositionally biased region" description="Basic and acidic residues" evidence="7">
    <location>
        <begin position="8"/>
        <end position="17"/>
    </location>
</feature>
<evidence type="ECO:0000256" key="5">
    <source>
        <dbReference type="ARBA" id="ARBA00023014"/>
    </source>
</evidence>
<evidence type="ECO:0000256" key="2">
    <source>
        <dbReference type="ARBA" id="ARBA00022714"/>
    </source>
</evidence>
<comment type="similarity">
    <text evidence="1">Belongs to the adrenodoxin/putidaredoxin family.</text>
</comment>
<dbReference type="Gene3D" id="3.10.20.30">
    <property type="match status" value="1"/>
</dbReference>
<comment type="cofactor">
    <cofactor evidence="6">
        <name>[2Fe-2S] cluster</name>
        <dbReference type="ChEBI" id="CHEBI:190135"/>
    </cofactor>
</comment>
<keyword evidence="5" id="KW-0411">Iron-sulfur</keyword>
<dbReference type="InterPro" id="IPR012675">
    <property type="entry name" value="Beta-grasp_dom_sf"/>
</dbReference>
<dbReference type="Pfam" id="PF00111">
    <property type="entry name" value="Fer2"/>
    <property type="match status" value="1"/>
</dbReference>
<dbReference type="PANTHER" id="PTHR23426:SF65">
    <property type="entry name" value="FERREDOXIN-2, MITOCHONDRIAL"/>
    <property type="match status" value="1"/>
</dbReference>
<accession>A0A2R5GPC6</accession>
<evidence type="ECO:0000256" key="4">
    <source>
        <dbReference type="ARBA" id="ARBA00023004"/>
    </source>
</evidence>
<dbReference type="GO" id="GO:0051537">
    <property type="term" value="F:2 iron, 2 sulfur cluster binding"/>
    <property type="evidence" value="ECO:0007669"/>
    <property type="project" value="UniProtKB-KW"/>
</dbReference>
<proteinExistence type="inferred from homology"/>
<evidence type="ECO:0000256" key="7">
    <source>
        <dbReference type="SAM" id="MobiDB-lite"/>
    </source>
</evidence>
<dbReference type="GO" id="GO:0005739">
    <property type="term" value="C:mitochondrion"/>
    <property type="evidence" value="ECO:0007669"/>
    <property type="project" value="TreeGrafter"/>
</dbReference>
<feature type="compositionally biased region" description="Polar residues" evidence="7">
    <location>
        <begin position="49"/>
        <end position="60"/>
    </location>
</feature>
<evidence type="ECO:0000259" key="8">
    <source>
        <dbReference type="PROSITE" id="PS51085"/>
    </source>
</evidence>
<feature type="region of interest" description="Disordered" evidence="7">
    <location>
        <begin position="1"/>
        <end position="113"/>
    </location>
</feature>
<evidence type="ECO:0000313" key="10">
    <source>
        <dbReference type="Proteomes" id="UP000241890"/>
    </source>
</evidence>
<dbReference type="InterPro" id="IPR018298">
    <property type="entry name" value="Adrenodoxin_Fe-S_BS"/>
</dbReference>
<dbReference type="InterPro" id="IPR036010">
    <property type="entry name" value="2Fe-2S_ferredoxin-like_sf"/>
</dbReference>
<keyword evidence="4" id="KW-0408">Iron</keyword>
<feature type="compositionally biased region" description="Low complexity" evidence="7">
    <location>
        <begin position="28"/>
        <end position="38"/>
    </location>
</feature>